<keyword evidence="3" id="KW-1185">Reference proteome</keyword>
<dbReference type="Pfam" id="PF06527">
    <property type="entry name" value="TniQ"/>
    <property type="match status" value="1"/>
</dbReference>
<evidence type="ECO:0000259" key="1">
    <source>
        <dbReference type="Pfam" id="PF06527"/>
    </source>
</evidence>
<dbReference type="EMBL" id="JACXSS010000001">
    <property type="protein sequence ID" value="MBD9358759.1"/>
    <property type="molecule type" value="Genomic_DNA"/>
</dbReference>
<sequence>MLIPFDDYPIRPQMKHGESLLGYVYRFYAANGHSIPADVCKWVCRLSLGLEREFDESLKVSQSVFGRSLALDNIWWIRSRLEARAGRHQDRKFRIRRGHIPVRFCTMCLSESGFHYDVFEHMMGDVCPLHRRNLISSCPKCFRRFSWRTIKSDWRCHCETPIKSMEMGYATRNGIYISNTSAFASFEELPFSFQFKLRREVNPSAVDQYIQGLMARLASR</sequence>
<feature type="domain" description="TniQ" evidence="1">
    <location>
        <begin position="9"/>
        <end position="134"/>
    </location>
</feature>
<gene>
    <name evidence="2" type="ORF">IE877_23275</name>
</gene>
<dbReference type="RefSeq" id="WP_082885709.1">
    <property type="nucleotide sequence ID" value="NZ_CAJHIV010000001.1"/>
</dbReference>
<comment type="caution">
    <text evidence="2">The sequence shown here is derived from an EMBL/GenBank/DDBJ whole genome shotgun (WGS) entry which is preliminary data.</text>
</comment>
<name>A0ABR9D6L6_9GAMM</name>
<protein>
    <submittedName>
        <fullName evidence="2">TniQ family protein</fullName>
    </submittedName>
</protein>
<evidence type="ECO:0000313" key="3">
    <source>
        <dbReference type="Proteomes" id="UP000652176"/>
    </source>
</evidence>
<reference evidence="2 3" key="1">
    <citation type="submission" date="2020-09" db="EMBL/GenBank/DDBJ databases">
        <title>Methylomonas albis sp. nov. and Methylomonas fluvii sp. nov.: Two cold-adapted methanotrophs from the River Elbe and an amended description of Methylovulum psychrotolerans strain Eb1.</title>
        <authorList>
            <person name="Bussmann I.K."/>
            <person name="Klings K.-W."/>
            <person name="Warnstedt J."/>
            <person name="Hoppert M."/>
            <person name="Saborowski A."/>
            <person name="Horn F."/>
            <person name="Liebner S."/>
        </authorList>
    </citation>
    <scope>NUCLEOTIDE SEQUENCE [LARGE SCALE GENOMIC DNA]</scope>
    <source>
        <strain evidence="2 3">EbA</strain>
    </source>
</reference>
<organism evidence="2 3">
    <name type="scientific">Methylomonas albis</name>
    <dbReference type="NCBI Taxonomy" id="1854563"/>
    <lineage>
        <taxon>Bacteria</taxon>
        <taxon>Pseudomonadati</taxon>
        <taxon>Pseudomonadota</taxon>
        <taxon>Gammaproteobacteria</taxon>
        <taxon>Methylococcales</taxon>
        <taxon>Methylococcaceae</taxon>
        <taxon>Methylomonas</taxon>
    </lineage>
</organism>
<dbReference type="Proteomes" id="UP000652176">
    <property type="component" value="Unassembled WGS sequence"/>
</dbReference>
<dbReference type="InterPro" id="IPR009492">
    <property type="entry name" value="TniQ"/>
</dbReference>
<evidence type="ECO:0000313" key="2">
    <source>
        <dbReference type="EMBL" id="MBD9358759.1"/>
    </source>
</evidence>
<accession>A0ABR9D6L6</accession>
<proteinExistence type="predicted"/>